<dbReference type="RefSeq" id="WP_218633246.1">
    <property type="nucleotide sequence ID" value="NZ_JAHVAH010000001.1"/>
</dbReference>
<evidence type="ECO:0000259" key="3">
    <source>
        <dbReference type="Pfam" id="PF00930"/>
    </source>
</evidence>
<comment type="caution">
    <text evidence="4">The sequence shown here is derived from an EMBL/GenBank/DDBJ whole genome shotgun (WGS) entry which is preliminary data.</text>
</comment>
<name>A0ABS6V6Y7_9SPHN</name>
<dbReference type="Proteomes" id="UP000698028">
    <property type="component" value="Unassembled WGS sequence"/>
</dbReference>
<dbReference type="InterPro" id="IPR002469">
    <property type="entry name" value="Peptidase_S9B_N"/>
</dbReference>
<evidence type="ECO:0000313" key="4">
    <source>
        <dbReference type="EMBL" id="MBW0145330.1"/>
    </source>
</evidence>
<dbReference type="Pfam" id="PF00930">
    <property type="entry name" value="DPPIV_N"/>
    <property type="match status" value="1"/>
</dbReference>
<reference evidence="4 5" key="1">
    <citation type="submission" date="2021-07" db="EMBL/GenBank/DDBJ databases">
        <title>The draft genome sequence of Sphingomicrobium sp. B8.</title>
        <authorList>
            <person name="Mu L."/>
        </authorList>
    </citation>
    <scope>NUCLEOTIDE SEQUENCE [LARGE SCALE GENOMIC DNA]</scope>
    <source>
        <strain evidence="4 5">B8</strain>
    </source>
</reference>
<proteinExistence type="predicted"/>
<feature type="domain" description="Dipeptidylpeptidase IV N-terminal" evidence="3">
    <location>
        <begin position="107"/>
        <end position="269"/>
    </location>
</feature>
<dbReference type="Pfam" id="PF00326">
    <property type="entry name" value="Peptidase_S9"/>
    <property type="match status" value="1"/>
</dbReference>
<feature type="chain" id="PRO_5047369672" evidence="1">
    <location>
        <begin position="20"/>
        <end position="628"/>
    </location>
</feature>
<keyword evidence="5" id="KW-1185">Reference proteome</keyword>
<evidence type="ECO:0000313" key="5">
    <source>
        <dbReference type="Proteomes" id="UP000698028"/>
    </source>
</evidence>
<evidence type="ECO:0000256" key="1">
    <source>
        <dbReference type="SAM" id="SignalP"/>
    </source>
</evidence>
<dbReference type="PANTHER" id="PTHR11731:SF193">
    <property type="entry name" value="DIPEPTIDYL PEPTIDASE 9"/>
    <property type="match status" value="1"/>
</dbReference>
<evidence type="ECO:0000259" key="2">
    <source>
        <dbReference type="Pfam" id="PF00326"/>
    </source>
</evidence>
<keyword evidence="1" id="KW-0732">Signal</keyword>
<protein>
    <submittedName>
        <fullName evidence="4">Alpha/beta fold hydrolase</fullName>
    </submittedName>
</protein>
<dbReference type="InterPro" id="IPR050278">
    <property type="entry name" value="Serine_Prot_S9B/DPPIV"/>
</dbReference>
<dbReference type="GO" id="GO:0016787">
    <property type="term" value="F:hydrolase activity"/>
    <property type="evidence" value="ECO:0007669"/>
    <property type="project" value="UniProtKB-KW"/>
</dbReference>
<dbReference type="InterPro" id="IPR001375">
    <property type="entry name" value="Peptidase_S9_cat"/>
</dbReference>
<accession>A0ABS6V6Y7</accession>
<organism evidence="4 5">
    <name type="scientific">Sphingomicrobium clamense</name>
    <dbReference type="NCBI Taxonomy" id="2851013"/>
    <lineage>
        <taxon>Bacteria</taxon>
        <taxon>Pseudomonadati</taxon>
        <taxon>Pseudomonadota</taxon>
        <taxon>Alphaproteobacteria</taxon>
        <taxon>Sphingomonadales</taxon>
        <taxon>Sphingomonadaceae</taxon>
        <taxon>Sphingomicrobium</taxon>
    </lineage>
</organism>
<keyword evidence="4" id="KW-0378">Hydrolase</keyword>
<sequence>MIRTVAIALFLGLASPVAGQTLEPLMPKVRAAMPAPPDFDARIDQRRVIDDGLFLHHPPLKEAVSSDGQWFVGHNQDGGLTIRRVDEAPRRLAGPEGSFRWTAEGARLSDDGRWIAAKMIDDSMVYASTISDMDGAPRTVRFSYAGKDLPEKRLFVLSRDGRTRVELPLSMDYLYLAGFDSDGRGLRYLEADRTGRHVVLNHFDLDDGSVTLLMEERSEDWTIAGYDLGDFYSSRFEGSNKLLLIDDDRFLWTSDRSGKRRLYAYAGNATPWPVSLPDDEILLEVVGIDRTAQIAIVKTAVGDATWPKHRLRSVDLVTLATASLLDAPYVLFADMTTEGIAVEITDLPSTLILRWIDYRGEPIKPDTVADVGFLTDLPVSVEKLELPGAEGDRLRAILVTPDGEGPFPLIDHIYGGPQSQMAEPDPVGRPMIAAMEMARRGFATVFIDARGTPGREAAFAHAQDGRFGAAVIPDHVAAIQALLKTNKRLDPDRVGIMGHSWGGYFALRGMIEGNDLFKAGIMLAPNTNVSEMRVPVEAYQGCLPSECPEAYEQGHLTNRLLELRGPLLIIHGLADDDVLPEVTDRLERDLIAAGADYETVRLPKTNHIVMRDPDHFDRVLAFWKRTLR</sequence>
<dbReference type="PANTHER" id="PTHR11731">
    <property type="entry name" value="PROTEASE FAMILY S9B,C DIPEPTIDYL-PEPTIDASE IV-RELATED"/>
    <property type="match status" value="1"/>
</dbReference>
<dbReference type="EMBL" id="JAHVAH010000001">
    <property type="protein sequence ID" value="MBW0145330.1"/>
    <property type="molecule type" value="Genomic_DNA"/>
</dbReference>
<feature type="signal peptide" evidence="1">
    <location>
        <begin position="1"/>
        <end position="19"/>
    </location>
</feature>
<gene>
    <name evidence="4" type="ORF">KTQ36_08490</name>
</gene>
<feature type="domain" description="Peptidase S9 prolyl oligopeptidase catalytic" evidence="2">
    <location>
        <begin position="437"/>
        <end position="627"/>
    </location>
</feature>